<feature type="transmembrane region" description="Helical" evidence="1">
    <location>
        <begin position="440"/>
        <end position="459"/>
    </location>
</feature>
<keyword evidence="1" id="KW-0812">Transmembrane</keyword>
<accession>A0A923HEG7</accession>
<reference evidence="2" key="1">
    <citation type="submission" date="2020-08" db="EMBL/GenBank/DDBJ databases">
        <title>Novel species isolated from subtropical streams in China.</title>
        <authorList>
            <person name="Lu H."/>
        </authorList>
    </citation>
    <scope>NUCLEOTIDE SEQUENCE</scope>
    <source>
        <strain evidence="2">KACC 12607</strain>
    </source>
</reference>
<feature type="transmembrane region" description="Helical" evidence="1">
    <location>
        <begin position="210"/>
        <end position="230"/>
    </location>
</feature>
<organism evidence="2 3">
    <name type="scientific">Undibacterium jejuense</name>
    <dbReference type="NCBI Taxonomy" id="1344949"/>
    <lineage>
        <taxon>Bacteria</taxon>
        <taxon>Pseudomonadati</taxon>
        <taxon>Pseudomonadota</taxon>
        <taxon>Betaproteobacteria</taxon>
        <taxon>Burkholderiales</taxon>
        <taxon>Oxalobacteraceae</taxon>
        <taxon>Undibacterium</taxon>
    </lineage>
</organism>
<evidence type="ECO:0000313" key="2">
    <source>
        <dbReference type="EMBL" id="MBC3861565.1"/>
    </source>
</evidence>
<dbReference type="EMBL" id="JACOFV010000004">
    <property type="protein sequence ID" value="MBC3861565.1"/>
    <property type="molecule type" value="Genomic_DNA"/>
</dbReference>
<proteinExistence type="predicted"/>
<name>A0A923HEG7_9BURK</name>
<dbReference type="AlphaFoldDB" id="A0A923HEG7"/>
<evidence type="ECO:0000256" key="1">
    <source>
        <dbReference type="SAM" id="Phobius"/>
    </source>
</evidence>
<comment type="caution">
    <text evidence="2">The sequence shown here is derived from an EMBL/GenBank/DDBJ whole genome shotgun (WGS) entry which is preliminary data.</text>
</comment>
<keyword evidence="1" id="KW-0472">Membrane</keyword>
<evidence type="ECO:0008006" key="4">
    <source>
        <dbReference type="Google" id="ProtNLM"/>
    </source>
</evidence>
<feature type="transmembrane region" description="Helical" evidence="1">
    <location>
        <begin position="242"/>
        <end position="260"/>
    </location>
</feature>
<feature type="transmembrane region" description="Helical" evidence="1">
    <location>
        <begin position="42"/>
        <end position="62"/>
    </location>
</feature>
<dbReference type="RefSeq" id="WP_186911499.1">
    <property type="nucleotide sequence ID" value="NZ_JACOFV010000004.1"/>
</dbReference>
<keyword evidence="3" id="KW-1185">Reference proteome</keyword>
<protein>
    <recommendedName>
        <fullName evidence="4">Chemotaxis methyl-accepting receptor HlyB-like 4HB MCP domain-containing protein</fullName>
    </recommendedName>
</protein>
<gene>
    <name evidence="2" type="ORF">H8K32_05580</name>
</gene>
<keyword evidence="1" id="KW-1133">Transmembrane helix</keyword>
<dbReference type="Proteomes" id="UP000634011">
    <property type="component" value="Unassembled WGS sequence"/>
</dbReference>
<evidence type="ECO:0000313" key="3">
    <source>
        <dbReference type="Proteomes" id="UP000634011"/>
    </source>
</evidence>
<sequence>MSSAMLTPVNAPVGGTLQDTLHVSLVEADLYQVSEVPQQLKLRRALCVALSVCVFIAAFFVFDSYRSVVNTVGKDAVPSIVAAEQIRSRLADAHTNLMDLFLLKEEANGASGKAYIAAINQAHNKLLSAAQNITFGDEERKPILTAMTLLSEYERVVGMALVTKDSHDLLLKADTLMREHILPAVVELDNANFTHLASSYAEGRQAAKNYFVTFLLLSILLIVALIEAQVKMFAIFKRIVNPVMLSGLLVFIASISCMAIKIDQISSDLRTAKEDAFDSVHVLSQAQALAYSANAQESMYLLMTDKQVQAKQTALFADAADKIFSSKIGAANALISNPKELKGHGLLADELVNVTFPGEHQAAVDTLKAWVEYVYIDKEIRQLEASGKHEQALALCIGKLEHQSDWAFDRFNAALSKTLMINQAQFDDGIARAMSSIKQLVYLLALLLFAPVLGTIVGIQKRLVEFRE</sequence>